<dbReference type="InterPro" id="IPR002686">
    <property type="entry name" value="Transposase_17"/>
</dbReference>
<name>A0ABS1CHG1_9GAMM</name>
<evidence type="ECO:0000313" key="2">
    <source>
        <dbReference type="EMBL" id="MBK1631355.1"/>
    </source>
</evidence>
<dbReference type="RefSeq" id="WP_200237440.1">
    <property type="nucleotide sequence ID" value="NZ_NRRV01000024.1"/>
</dbReference>
<dbReference type="PANTHER" id="PTHR36966:SF1">
    <property type="entry name" value="REP-ASSOCIATED TYROSINE TRANSPOSASE"/>
    <property type="match status" value="1"/>
</dbReference>
<reference evidence="2 3" key="1">
    <citation type="journal article" date="2020" name="Microorganisms">
        <title>Osmotic Adaptation and Compatible Solute Biosynthesis of Phototrophic Bacteria as Revealed from Genome Analyses.</title>
        <authorList>
            <person name="Imhoff J.F."/>
            <person name="Rahn T."/>
            <person name="Kunzel S."/>
            <person name="Keller A."/>
            <person name="Neulinger S.C."/>
        </authorList>
    </citation>
    <scope>NUCLEOTIDE SEQUENCE [LARGE SCALE GENOMIC DNA]</scope>
    <source>
        <strain evidence="2 3">DSM 6210</strain>
    </source>
</reference>
<dbReference type="SMART" id="SM01321">
    <property type="entry name" value="Y1_Tnp"/>
    <property type="match status" value="1"/>
</dbReference>
<gene>
    <name evidence="2" type="ORF">CKO31_11510</name>
</gene>
<dbReference type="Gene3D" id="3.30.70.1290">
    <property type="entry name" value="Transposase IS200-like"/>
    <property type="match status" value="1"/>
</dbReference>
<sequence length="176" mass="20680">MQYRRARLPGAAYFFTVNLADRRQRLLVDYVDLLRESVRTVKRTHPFEIVAWVVLPEHLHAVWALPAGDVDYSTRWSLIKGGFSRALPKVESITGVRAARRERGIWQQRFWEHTIRDDLDLERHVDYVHFNPVKHGYVTRASDWPYSSFHRYLRAGVLPVDWGCVGDFAGEFGERR</sequence>
<proteinExistence type="predicted"/>
<dbReference type="InterPro" id="IPR052715">
    <property type="entry name" value="RAYT_transposase"/>
</dbReference>
<evidence type="ECO:0000313" key="3">
    <source>
        <dbReference type="Proteomes" id="UP000748752"/>
    </source>
</evidence>
<accession>A0ABS1CHG1</accession>
<keyword evidence="3" id="KW-1185">Reference proteome</keyword>
<dbReference type="PANTHER" id="PTHR36966">
    <property type="entry name" value="REP-ASSOCIATED TYROSINE TRANSPOSASE"/>
    <property type="match status" value="1"/>
</dbReference>
<dbReference type="EMBL" id="NRRV01000024">
    <property type="protein sequence ID" value="MBK1631355.1"/>
    <property type="molecule type" value="Genomic_DNA"/>
</dbReference>
<organism evidence="2 3">
    <name type="scientific">Thiohalocapsa halophila</name>
    <dbReference type="NCBI Taxonomy" id="69359"/>
    <lineage>
        <taxon>Bacteria</taxon>
        <taxon>Pseudomonadati</taxon>
        <taxon>Pseudomonadota</taxon>
        <taxon>Gammaproteobacteria</taxon>
        <taxon>Chromatiales</taxon>
        <taxon>Chromatiaceae</taxon>
        <taxon>Thiohalocapsa</taxon>
    </lineage>
</organism>
<comment type="caution">
    <text evidence="2">The sequence shown here is derived from an EMBL/GenBank/DDBJ whole genome shotgun (WGS) entry which is preliminary data.</text>
</comment>
<dbReference type="InterPro" id="IPR036515">
    <property type="entry name" value="Transposase_17_sf"/>
</dbReference>
<feature type="domain" description="Transposase IS200-like" evidence="1">
    <location>
        <begin position="8"/>
        <end position="131"/>
    </location>
</feature>
<evidence type="ECO:0000259" key="1">
    <source>
        <dbReference type="SMART" id="SM01321"/>
    </source>
</evidence>
<dbReference type="Proteomes" id="UP000748752">
    <property type="component" value="Unassembled WGS sequence"/>
</dbReference>
<dbReference type="SUPFAM" id="SSF143422">
    <property type="entry name" value="Transposase IS200-like"/>
    <property type="match status" value="1"/>
</dbReference>
<dbReference type="NCBIfam" id="NF047646">
    <property type="entry name" value="REP_Tyr_transpos"/>
    <property type="match status" value="1"/>
</dbReference>
<protein>
    <submittedName>
        <fullName evidence="2">Transposase</fullName>
    </submittedName>
</protein>